<dbReference type="EMBL" id="LGRX02014761">
    <property type="protein sequence ID" value="KAK3264152.1"/>
    <property type="molecule type" value="Genomic_DNA"/>
</dbReference>
<dbReference type="Proteomes" id="UP001190700">
    <property type="component" value="Unassembled WGS sequence"/>
</dbReference>
<comment type="caution">
    <text evidence="3">The sequence shown here is derived from an EMBL/GenBank/DDBJ whole genome shotgun (WGS) entry which is preliminary data.</text>
</comment>
<feature type="chain" id="PRO_5042004636" evidence="2">
    <location>
        <begin position="24"/>
        <end position="332"/>
    </location>
</feature>
<dbReference type="AlphaFoldDB" id="A0AAE0KXB8"/>
<feature type="region of interest" description="Disordered" evidence="1">
    <location>
        <begin position="83"/>
        <end position="103"/>
    </location>
</feature>
<protein>
    <submittedName>
        <fullName evidence="3">Uncharacterized protein</fullName>
    </submittedName>
</protein>
<keyword evidence="2" id="KW-0732">Signal</keyword>
<evidence type="ECO:0000256" key="2">
    <source>
        <dbReference type="SAM" id="SignalP"/>
    </source>
</evidence>
<sequence length="332" mass="35983">MKATRSCFIFLALLLGLLTLFQGTVHSGDRHGNPSPSTFKGNEAVADEKDTDFIPVGIAPEISETSVQGIDINNWGNKSEIYTPSSSAISSGEERGKSENAPATHTVPAILFAGDNCSSRGGAEGGELALNMSTVLCGAQPLIQMMNLYEMCRLGQSTLWRRAKTHKGCGKSTPHSSVRLAAGAKLRIYEGLALSALLKSHCNIKQEWSHVHEVKNPSGREQCFQLPRSKEDFHVVALARPPMEFWATPRNPHVEARLRGKVAGGTGVELRRRRRLLAASRSTAQRPRRASLDRAAAAHRRSLWAADKAEVTAGGWQQRSLWAAKAEVTAGG</sequence>
<accession>A0AAE0KXB8</accession>
<evidence type="ECO:0000313" key="3">
    <source>
        <dbReference type="EMBL" id="KAK3264152.1"/>
    </source>
</evidence>
<name>A0AAE0KXB8_9CHLO</name>
<keyword evidence="4" id="KW-1185">Reference proteome</keyword>
<feature type="signal peptide" evidence="2">
    <location>
        <begin position="1"/>
        <end position="23"/>
    </location>
</feature>
<evidence type="ECO:0000256" key="1">
    <source>
        <dbReference type="SAM" id="MobiDB-lite"/>
    </source>
</evidence>
<gene>
    <name evidence="3" type="ORF">CYMTET_27085</name>
</gene>
<organism evidence="3 4">
    <name type="scientific">Cymbomonas tetramitiformis</name>
    <dbReference type="NCBI Taxonomy" id="36881"/>
    <lineage>
        <taxon>Eukaryota</taxon>
        <taxon>Viridiplantae</taxon>
        <taxon>Chlorophyta</taxon>
        <taxon>Pyramimonadophyceae</taxon>
        <taxon>Pyramimonadales</taxon>
        <taxon>Pyramimonadaceae</taxon>
        <taxon>Cymbomonas</taxon>
    </lineage>
</organism>
<reference evidence="3 4" key="1">
    <citation type="journal article" date="2015" name="Genome Biol. Evol.">
        <title>Comparative Genomics of a Bacterivorous Green Alga Reveals Evolutionary Causalities and Consequences of Phago-Mixotrophic Mode of Nutrition.</title>
        <authorList>
            <person name="Burns J.A."/>
            <person name="Paasch A."/>
            <person name="Narechania A."/>
            <person name="Kim E."/>
        </authorList>
    </citation>
    <scope>NUCLEOTIDE SEQUENCE [LARGE SCALE GENOMIC DNA]</scope>
    <source>
        <strain evidence="3 4">PLY_AMNH</strain>
    </source>
</reference>
<evidence type="ECO:0000313" key="4">
    <source>
        <dbReference type="Proteomes" id="UP001190700"/>
    </source>
</evidence>
<proteinExistence type="predicted"/>